<dbReference type="InterPro" id="IPR000182">
    <property type="entry name" value="GNAT_dom"/>
</dbReference>
<evidence type="ECO:0000259" key="3">
    <source>
        <dbReference type="PROSITE" id="PS51186"/>
    </source>
</evidence>
<keyword evidence="1 4" id="KW-0808">Transferase</keyword>
<reference evidence="5" key="1">
    <citation type="journal article" date="2019" name="Int. J. Syst. Evol. Microbiol.">
        <title>The Global Catalogue of Microorganisms (GCM) 10K type strain sequencing project: providing services to taxonomists for standard genome sequencing and annotation.</title>
        <authorList>
            <consortium name="The Broad Institute Genomics Platform"/>
            <consortium name="The Broad Institute Genome Sequencing Center for Infectious Disease"/>
            <person name="Wu L."/>
            <person name="Ma J."/>
        </authorList>
    </citation>
    <scope>NUCLEOTIDE SEQUENCE [LARGE SCALE GENOMIC DNA]</scope>
    <source>
        <strain evidence="5">JCM 30346</strain>
    </source>
</reference>
<accession>A0ABW1NSF7</accession>
<dbReference type="InterPro" id="IPR050680">
    <property type="entry name" value="YpeA/RimI_acetyltransf"/>
</dbReference>
<dbReference type="GO" id="GO:0016746">
    <property type="term" value="F:acyltransferase activity"/>
    <property type="evidence" value="ECO:0007669"/>
    <property type="project" value="UniProtKB-KW"/>
</dbReference>
<dbReference type="PROSITE" id="PS51186">
    <property type="entry name" value="GNAT"/>
    <property type="match status" value="1"/>
</dbReference>
<dbReference type="Gene3D" id="3.40.630.30">
    <property type="match status" value="1"/>
</dbReference>
<dbReference type="EMBL" id="JBHSRF010000076">
    <property type="protein sequence ID" value="MFC6086061.1"/>
    <property type="molecule type" value="Genomic_DNA"/>
</dbReference>
<dbReference type="PANTHER" id="PTHR43420">
    <property type="entry name" value="ACETYLTRANSFERASE"/>
    <property type="match status" value="1"/>
</dbReference>
<name>A0ABW1NSF7_9ACTN</name>
<dbReference type="Proteomes" id="UP001596137">
    <property type="component" value="Unassembled WGS sequence"/>
</dbReference>
<dbReference type="InterPro" id="IPR016181">
    <property type="entry name" value="Acyl_CoA_acyltransferase"/>
</dbReference>
<comment type="caution">
    <text evidence="4">The sequence shown here is derived from an EMBL/GenBank/DDBJ whole genome shotgun (WGS) entry which is preliminary data.</text>
</comment>
<protein>
    <submittedName>
        <fullName evidence="4">GNAT family N-acetyltransferase</fullName>
        <ecNumber evidence="4">2.3.1.-</ecNumber>
    </submittedName>
</protein>
<gene>
    <name evidence="4" type="ORF">ACFP1K_33180</name>
</gene>
<keyword evidence="2 4" id="KW-0012">Acyltransferase</keyword>
<evidence type="ECO:0000313" key="4">
    <source>
        <dbReference type="EMBL" id="MFC6086061.1"/>
    </source>
</evidence>
<evidence type="ECO:0000313" key="5">
    <source>
        <dbReference type="Proteomes" id="UP001596137"/>
    </source>
</evidence>
<dbReference type="SUPFAM" id="SSF55729">
    <property type="entry name" value="Acyl-CoA N-acyltransferases (Nat)"/>
    <property type="match status" value="2"/>
</dbReference>
<dbReference type="PANTHER" id="PTHR43420:SF47">
    <property type="entry name" value="N-ACETYLTRANSFERASE DOMAIN-CONTAINING PROTEIN"/>
    <property type="match status" value="1"/>
</dbReference>
<evidence type="ECO:0000256" key="1">
    <source>
        <dbReference type="ARBA" id="ARBA00022679"/>
    </source>
</evidence>
<dbReference type="EC" id="2.3.1.-" evidence="4"/>
<proteinExistence type="predicted"/>
<dbReference type="RefSeq" id="WP_380760869.1">
    <property type="nucleotide sequence ID" value="NZ_JBHSRF010000076.1"/>
</dbReference>
<dbReference type="Pfam" id="PF00583">
    <property type="entry name" value="Acetyltransf_1"/>
    <property type="match status" value="1"/>
</dbReference>
<organism evidence="4 5">
    <name type="scientific">Sphaerisporangium aureirubrum</name>
    <dbReference type="NCBI Taxonomy" id="1544736"/>
    <lineage>
        <taxon>Bacteria</taxon>
        <taxon>Bacillati</taxon>
        <taxon>Actinomycetota</taxon>
        <taxon>Actinomycetes</taxon>
        <taxon>Streptosporangiales</taxon>
        <taxon>Streptosporangiaceae</taxon>
        <taxon>Sphaerisporangium</taxon>
    </lineage>
</organism>
<feature type="domain" description="N-acetyltransferase" evidence="3">
    <location>
        <begin position="171"/>
        <end position="318"/>
    </location>
</feature>
<sequence>MHENGENGRLDGTYEVRRPEVEDASAIHGLISACDAEVLGHPDMTLDDVTDELSDPSLDRGRDAWVVLRDAGVVGWGYARRKGDGGDSDIEVCSQDPRVTGWLWDTVLGRAREIAAGPGAPRAMADIGIYREDTGKREWAERYGFAAERSFHRLRIDHDGPVDPVPAPDGAEVRRAETDAQVRAAHQVHQKGFAEHFGFVAREYPGWREEFEASSTHDWGQLLLATVRGAPAGMLLGSDMFVSDENCGYVRVLAVLPEFRGRGLGRLLLRRAFAADALRGRAGTYLHVDSENTSPALDLYLSAGMRPVLTIDVWRRLV</sequence>
<evidence type="ECO:0000256" key="2">
    <source>
        <dbReference type="ARBA" id="ARBA00023315"/>
    </source>
</evidence>
<keyword evidence="5" id="KW-1185">Reference proteome</keyword>